<protein>
    <submittedName>
        <fullName evidence="7">Protein Shroom1</fullName>
    </submittedName>
</protein>
<feature type="domain" description="ASD2" evidence="6">
    <location>
        <begin position="224"/>
        <end position="446"/>
    </location>
</feature>
<keyword evidence="3" id="KW-0963">Cytoplasm</keyword>
<dbReference type="GO" id="GO:0030864">
    <property type="term" value="C:cortical actin cytoskeleton"/>
    <property type="evidence" value="ECO:0007669"/>
    <property type="project" value="TreeGrafter"/>
</dbReference>
<feature type="compositionally biased region" description="Basic and acidic residues" evidence="5">
    <location>
        <begin position="184"/>
        <end position="205"/>
    </location>
</feature>
<evidence type="ECO:0000256" key="4">
    <source>
        <dbReference type="ARBA" id="ARBA00023212"/>
    </source>
</evidence>
<dbReference type="PROSITE" id="PS51307">
    <property type="entry name" value="ASD2"/>
    <property type="match status" value="1"/>
</dbReference>
<name>A0A4Z2G1Y1_9TELE</name>
<evidence type="ECO:0000256" key="2">
    <source>
        <dbReference type="ARBA" id="ARBA00006469"/>
    </source>
</evidence>
<keyword evidence="4" id="KW-0206">Cytoskeleton</keyword>
<dbReference type="Gene3D" id="6.10.250.3120">
    <property type="match status" value="1"/>
</dbReference>
<keyword evidence="8" id="KW-1185">Reference proteome</keyword>
<dbReference type="PANTHER" id="PTHR15012:SF37">
    <property type="entry name" value="PROTEIN SHROOM1"/>
    <property type="match status" value="1"/>
</dbReference>
<dbReference type="Proteomes" id="UP000314294">
    <property type="component" value="Unassembled WGS sequence"/>
</dbReference>
<evidence type="ECO:0000259" key="6">
    <source>
        <dbReference type="PROSITE" id="PS51307"/>
    </source>
</evidence>
<proteinExistence type="inferred from homology"/>
<accession>A0A4Z2G1Y1</accession>
<dbReference type="GO" id="GO:0051015">
    <property type="term" value="F:actin filament binding"/>
    <property type="evidence" value="ECO:0007669"/>
    <property type="project" value="InterPro"/>
</dbReference>
<dbReference type="Pfam" id="PF08687">
    <property type="entry name" value="ASD2"/>
    <property type="match status" value="1"/>
</dbReference>
<organism evidence="7 8">
    <name type="scientific">Liparis tanakae</name>
    <name type="common">Tanaka's snailfish</name>
    <dbReference type="NCBI Taxonomy" id="230148"/>
    <lineage>
        <taxon>Eukaryota</taxon>
        <taxon>Metazoa</taxon>
        <taxon>Chordata</taxon>
        <taxon>Craniata</taxon>
        <taxon>Vertebrata</taxon>
        <taxon>Euteleostomi</taxon>
        <taxon>Actinopterygii</taxon>
        <taxon>Neopterygii</taxon>
        <taxon>Teleostei</taxon>
        <taxon>Neoteleostei</taxon>
        <taxon>Acanthomorphata</taxon>
        <taxon>Eupercaria</taxon>
        <taxon>Perciformes</taxon>
        <taxon>Cottioidei</taxon>
        <taxon>Cottales</taxon>
        <taxon>Liparidae</taxon>
        <taxon>Liparis</taxon>
    </lineage>
</organism>
<dbReference type="GO" id="GO:0016324">
    <property type="term" value="C:apical plasma membrane"/>
    <property type="evidence" value="ECO:0007669"/>
    <property type="project" value="TreeGrafter"/>
</dbReference>
<feature type="compositionally biased region" description="Basic and acidic residues" evidence="5">
    <location>
        <begin position="39"/>
        <end position="50"/>
    </location>
</feature>
<evidence type="ECO:0000256" key="1">
    <source>
        <dbReference type="ARBA" id="ARBA00004245"/>
    </source>
</evidence>
<dbReference type="InterPro" id="IPR014799">
    <property type="entry name" value="ASD2_dom"/>
</dbReference>
<feature type="region of interest" description="Disordered" evidence="5">
    <location>
        <begin position="1"/>
        <end position="228"/>
    </location>
</feature>
<feature type="compositionally biased region" description="Basic and acidic residues" evidence="5">
    <location>
        <begin position="1"/>
        <end position="13"/>
    </location>
</feature>
<feature type="compositionally biased region" description="Low complexity" evidence="5">
    <location>
        <begin position="86"/>
        <end position="111"/>
    </location>
</feature>
<reference evidence="7 8" key="1">
    <citation type="submission" date="2019-03" db="EMBL/GenBank/DDBJ databases">
        <title>First draft genome of Liparis tanakae, snailfish: a comprehensive survey of snailfish specific genes.</title>
        <authorList>
            <person name="Kim W."/>
            <person name="Song I."/>
            <person name="Jeong J.-H."/>
            <person name="Kim D."/>
            <person name="Kim S."/>
            <person name="Ryu S."/>
            <person name="Song J.Y."/>
            <person name="Lee S.K."/>
        </authorList>
    </citation>
    <scope>NUCLEOTIDE SEQUENCE [LARGE SCALE GENOMIC DNA]</scope>
    <source>
        <tissue evidence="7">Muscle</tissue>
    </source>
</reference>
<comment type="similarity">
    <text evidence="2">Belongs to the shroom family.</text>
</comment>
<dbReference type="OrthoDB" id="10063560at2759"/>
<dbReference type="InterPro" id="IPR027685">
    <property type="entry name" value="Shroom_fam"/>
</dbReference>
<dbReference type="AlphaFoldDB" id="A0A4Z2G1Y1"/>
<gene>
    <name evidence="7" type="primary">shroom1_2</name>
    <name evidence="7" type="ORF">EYF80_042527</name>
</gene>
<feature type="compositionally biased region" description="Polar residues" evidence="5">
    <location>
        <begin position="59"/>
        <end position="75"/>
    </location>
</feature>
<dbReference type="EMBL" id="SRLO01000750">
    <property type="protein sequence ID" value="TNN47261.1"/>
    <property type="molecule type" value="Genomic_DNA"/>
</dbReference>
<evidence type="ECO:0000256" key="5">
    <source>
        <dbReference type="SAM" id="MobiDB-lite"/>
    </source>
</evidence>
<evidence type="ECO:0000256" key="3">
    <source>
        <dbReference type="ARBA" id="ARBA00022490"/>
    </source>
</evidence>
<comment type="caution">
    <text evidence="7">The sequence shown here is derived from an EMBL/GenBank/DDBJ whole genome shotgun (WGS) entry which is preliminary data.</text>
</comment>
<feature type="compositionally biased region" description="Pro residues" evidence="5">
    <location>
        <begin position="291"/>
        <end position="322"/>
    </location>
</feature>
<evidence type="ECO:0000313" key="7">
    <source>
        <dbReference type="EMBL" id="TNN47261.1"/>
    </source>
</evidence>
<feature type="region of interest" description="Disordered" evidence="5">
    <location>
        <begin position="270"/>
        <end position="332"/>
    </location>
</feature>
<feature type="compositionally biased region" description="Basic and acidic residues" evidence="5">
    <location>
        <begin position="152"/>
        <end position="164"/>
    </location>
</feature>
<dbReference type="GO" id="GO:0043296">
    <property type="term" value="C:apical junction complex"/>
    <property type="evidence" value="ECO:0007669"/>
    <property type="project" value="TreeGrafter"/>
</dbReference>
<dbReference type="GO" id="GO:0005912">
    <property type="term" value="C:adherens junction"/>
    <property type="evidence" value="ECO:0007669"/>
    <property type="project" value="TreeGrafter"/>
</dbReference>
<dbReference type="PANTHER" id="PTHR15012">
    <property type="entry name" value="APICAL PROTEIN/SHROOM-RELATED"/>
    <property type="match status" value="1"/>
</dbReference>
<comment type="subcellular location">
    <subcellularLocation>
        <location evidence="1">Cytoplasm</location>
        <location evidence="1">Cytoskeleton</location>
    </subcellularLocation>
</comment>
<evidence type="ECO:0000313" key="8">
    <source>
        <dbReference type="Proteomes" id="UP000314294"/>
    </source>
</evidence>
<sequence length="446" mass="47704">MSRSSEQLDRPWRDPPPPAGPEGPEHGGERSVPVLAGEAEGRSQERREPTGTEPEVGGQRSTRGPTHAQKSSPLKENSEPGADATAAPKSPSGSASPASGCSSRPRLLSGPRGRRQGETSADPPSPGGLEASAGEIRSAAATRTEPPSASRQVEEVEEKEKEEKEKEEEMEEKMEVVEVVEVVQHPETEDEKSRRTPEAEARGSSEGEGEGETPQRPPERPRWEELVEAAVGADPSLGRALYPLANRKTALMLMEQLLSEDTLLMEEHYKKKQQQRGAAGSAVTVEGAEASPPPPGGSPPPPEASPPEASSPPPVASPPPLAPDGLNPPCADLQSKADVAEKKVIMRMNGLLAAYIEQRLGSLEETRGALRAEVLANAAHGAALEALVRARCSPLELERYQLFIGDLERVVSLLLCLSARLARVQNALSTVDQHTDAEEKVREPRR</sequence>
<dbReference type="GO" id="GO:0007015">
    <property type="term" value="P:actin filament organization"/>
    <property type="evidence" value="ECO:0007669"/>
    <property type="project" value="TreeGrafter"/>
</dbReference>